<dbReference type="Proteomes" id="UP001521931">
    <property type="component" value="Unassembled WGS sequence"/>
</dbReference>
<accession>A0ABS9Q543</accession>
<name>A0ABS9Q543_9MICO</name>
<dbReference type="RefSeq" id="WP_239265470.1">
    <property type="nucleotide sequence ID" value="NZ_JAKRCV010000053.1"/>
</dbReference>
<comment type="caution">
    <text evidence="2">The sequence shown here is derived from an EMBL/GenBank/DDBJ whole genome shotgun (WGS) entry which is preliminary data.</text>
</comment>
<evidence type="ECO:0000256" key="1">
    <source>
        <dbReference type="SAM" id="Phobius"/>
    </source>
</evidence>
<dbReference type="EMBL" id="JAKRCV010000053">
    <property type="protein sequence ID" value="MCG7322998.1"/>
    <property type="molecule type" value="Genomic_DNA"/>
</dbReference>
<gene>
    <name evidence="2" type="ORF">MHL29_14025</name>
</gene>
<reference evidence="2 3" key="1">
    <citation type="submission" date="2022-02" db="EMBL/GenBank/DDBJ databases">
        <title>Uncovering new skin microbiome diversity through culturing and metagenomics.</title>
        <authorList>
            <person name="Conlan S."/>
            <person name="Deming C."/>
            <person name="Nisc Comparative Sequencing Program N."/>
            <person name="Segre J.A."/>
        </authorList>
    </citation>
    <scope>NUCLEOTIDE SEQUENCE [LARGE SCALE GENOMIC DNA]</scope>
    <source>
        <strain evidence="2 3">ACRQZ</strain>
    </source>
</reference>
<keyword evidence="3" id="KW-1185">Reference proteome</keyword>
<keyword evidence="1" id="KW-0812">Transmembrane</keyword>
<protein>
    <recommendedName>
        <fullName evidence="4">MFS transporter</fullName>
    </recommendedName>
</protein>
<keyword evidence="1" id="KW-1133">Transmembrane helix</keyword>
<evidence type="ECO:0000313" key="3">
    <source>
        <dbReference type="Proteomes" id="UP001521931"/>
    </source>
</evidence>
<keyword evidence="1" id="KW-0472">Membrane</keyword>
<feature type="transmembrane region" description="Helical" evidence="1">
    <location>
        <begin position="38"/>
        <end position="56"/>
    </location>
</feature>
<evidence type="ECO:0000313" key="2">
    <source>
        <dbReference type="EMBL" id="MCG7322998.1"/>
    </source>
</evidence>
<evidence type="ECO:0008006" key="4">
    <source>
        <dbReference type="Google" id="ProtNLM"/>
    </source>
</evidence>
<feature type="transmembrane region" description="Helical" evidence="1">
    <location>
        <begin position="123"/>
        <end position="142"/>
    </location>
</feature>
<feature type="transmembrane region" description="Helical" evidence="1">
    <location>
        <begin position="12"/>
        <end position="32"/>
    </location>
</feature>
<proteinExistence type="predicted"/>
<sequence length="204" mass="20472">MITPDGGRLRLLRAGTLAVVMLALAALAHLLGAGALPGPGVLAVLLGLVLATCLTASARRLGAGSIGAILGGGQLALHGAFTVLGTTGADPASLGHVVGSGHHAVLVTHAWPAHAAAGGHGHLSLTMLLAHVLATVVTAAVLARGERALWLLASWLAPVIRLLLDRPAHWARPAAISVAVSRLRSAELVLAAPRRGPPLVVCAR</sequence>
<organism evidence="2 3">
    <name type="scientific">Arsenicicoccus bolidensis</name>
    <dbReference type="NCBI Taxonomy" id="229480"/>
    <lineage>
        <taxon>Bacteria</taxon>
        <taxon>Bacillati</taxon>
        <taxon>Actinomycetota</taxon>
        <taxon>Actinomycetes</taxon>
        <taxon>Micrococcales</taxon>
        <taxon>Intrasporangiaceae</taxon>
        <taxon>Arsenicicoccus</taxon>
    </lineage>
</organism>